<dbReference type="FunFam" id="3.40.50.1100:FF:000067">
    <property type="entry name" value="Cysteine synthase"/>
    <property type="match status" value="1"/>
</dbReference>
<feature type="binding site" evidence="10">
    <location>
        <position position="228"/>
    </location>
    <ligand>
        <name>pyridoxal 5'-phosphate</name>
        <dbReference type="ChEBI" id="CHEBI:597326"/>
    </ligand>
</feature>
<keyword evidence="7 10" id="KW-0663">Pyridoxal phosphate</keyword>
<keyword evidence="8 12" id="KW-0198">Cysteine biosynthesis</keyword>
<proteinExistence type="inferred from homology"/>
<dbReference type="NCBIfam" id="TIGR01136">
    <property type="entry name" value="cysKM"/>
    <property type="match status" value="1"/>
</dbReference>
<organism evidence="14 15">
    <name type="scientific">Ceratodon purpureus</name>
    <name type="common">Fire moss</name>
    <name type="synonym">Dicranum purpureum</name>
    <dbReference type="NCBI Taxonomy" id="3225"/>
    <lineage>
        <taxon>Eukaryota</taxon>
        <taxon>Viridiplantae</taxon>
        <taxon>Streptophyta</taxon>
        <taxon>Embryophyta</taxon>
        <taxon>Bryophyta</taxon>
        <taxon>Bryophytina</taxon>
        <taxon>Bryopsida</taxon>
        <taxon>Dicranidae</taxon>
        <taxon>Pseudoditrichales</taxon>
        <taxon>Ditrichaceae</taxon>
        <taxon>Ceratodon</taxon>
    </lineage>
</organism>
<evidence type="ECO:0000256" key="3">
    <source>
        <dbReference type="ARBA" id="ARBA00007103"/>
    </source>
</evidence>
<dbReference type="PROSITE" id="PS00901">
    <property type="entry name" value="CYS_SYNTHASE"/>
    <property type="match status" value="1"/>
</dbReference>
<evidence type="ECO:0000256" key="10">
    <source>
        <dbReference type="PIRSR" id="PIRSR605856-50"/>
    </source>
</evidence>
<dbReference type="SUPFAM" id="SSF53686">
    <property type="entry name" value="Tryptophan synthase beta subunit-like PLP-dependent enzymes"/>
    <property type="match status" value="1"/>
</dbReference>
<dbReference type="GO" id="GO:0006535">
    <property type="term" value="P:cysteine biosynthetic process from serine"/>
    <property type="evidence" value="ECO:0007669"/>
    <property type="project" value="UniProtKB-UniRule"/>
</dbReference>
<dbReference type="InterPro" id="IPR005856">
    <property type="entry name" value="Cys_synth"/>
</dbReference>
<evidence type="ECO:0000256" key="6">
    <source>
        <dbReference type="ARBA" id="ARBA00022679"/>
    </source>
</evidence>
<feature type="modified residue" description="N6-(pyridoxal phosphate)lysine" evidence="11">
    <location>
        <position position="197"/>
    </location>
</feature>
<evidence type="ECO:0000313" key="15">
    <source>
        <dbReference type="Proteomes" id="UP000822688"/>
    </source>
</evidence>
<evidence type="ECO:0000259" key="13">
    <source>
        <dbReference type="Pfam" id="PF00291"/>
    </source>
</evidence>
<evidence type="ECO:0000313" key="14">
    <source>
        <dbReference type="EMBL" id="KAG0569686.1"/>
    </source>
</evidence>
<dbReference type="GO" id="GO:0005737">
    <property type="term" value="C:cytoplasm"/>
    <property type="evidence" value="ECO:0007669"/>
    <property type="project" value="UniProtKB-ARBA"/>
</dbReference>
<dbReference type="Proteomes" id="UP000822688">
    <property type="component" value="Chromosome 6"/>
</dbReference>
<comment type="pathway">
    <text evidence="2">Amino-acid biosynthesis; L-cysteine biosynthesis; L-cysteine from L-serine: step 2/2.</text>
</comment>
<evidence type="ECO:0000256" key="7">
    <source>
        <dbReference type="ARBA" id="ARBA00022898"/>
    </source>
</evidence>
<keyword evidence="6 12" id="KW-0808">Transferase</keyword>
<evidence type="ECO:0000256" key="5">
    <source>
        <dbReference type="ARBA" id="ARBA00022605"/>
    </source>
</evidence>
<dbReference type="InterPro" id="IPR050214">
    <property type="entry name" value="Cys_Synth/Cystath_Beta-Synth"/>
</dbReference>
<reference evidence="14 15" key="1">
    <citation type="submission" date="2020-06" db="EMBL/GenBank/DDBJ databases">
        <title>WGS assembly of Ceratodon purpureus strain R40.</title>
        <authorList>
            <person name="Carey S.B."/>
            <person name="Jenkins J."/>
            <person name="Shu S."/>
            <person name="Lovell J.T."/>
            <person name="Sreedasyam A."/>
            <person name="Maumus F."/>
            <person name="Tiley G.P."/>
            <person name="Fernandez-Pozo N."/>
            <person name="Barry K."/>
            <person name="Chen C."/>
            <person name="Wang M."/>
            <person name="Lipzen A."/>
            <person name="Daum C."/>
            <person name="Saski C.A."/>
            <person name="Payton A.C."/>
            <person name="Mcbreen J.C."/>
            <person name="Conrad R.E."/>
            <person name="Kollar L.M."/>
            <person name="Olsson S."/>
            <person name="Huttunen S."/>
            <person name="Landis J.B."/>
            <person name="Wickett N.J."/>
            <person name="Johnson M.G."/>
            <person name="Rensing S.A."/>
            <person name="Grimwood J."/>
            <person name="Schmutz J."/>
            <person name="Mcdaniel S.F."/>
        </authorList>
    </citation>
    <scope>NUCLEOTIDE SEQUENCE [LARGE SCALE GENOMIC DNA]</scope>
    <source>
        <strain evidence="14 15">R40</strain>
    </source>
</reference>
<feature type="domain" description="Tryptophan synthase beta chain-like PALP" evidence="13">
    <location>
        <begin position="162"/>
        <end position="447"/>
    </location>
</feature>
<dbReference type="Pfam" id="PF00291">
    <property type="entry name" value="PALP"/>
    <property type="match status" value="1"/>
</dbReference>
<dbReference type="InterPro" id="IPR001216">
    <property type="entry name" value="P-phosphate_BS"/>
</dbReference>
<dbReference type="AlphaFoldDB" id="A0A8T0HCZ7"/>
<sequence>MISRCIRFLELVCCKKRYSSSISFAIHRMANTSIMPCTIVGADAQERFLLLASPRSHRQSRLSRFENSCLRIAAKREDRGLSRESFELGSSESPLSHLRQSIRVQFHTSLPCRLQVGFRDYSGGRCRRQPVWVGNLSAQDTGVSEVVPETRTSDPIQKNVLSLVGNTPMVYLNRVSAGCCAKIACKLEALGPCRSVKDRIALAMVEDAESRGIIKPGISTLIEPTSGNTGIGLAFVCASKGYKLILTMPEDQSIERRILVQAFGAQVVTTSAKTSMTGAIEKAEALCRQIPNAHTLQQFRNPANPRVHFETTGPEIWRDTCGKVDFLVSGVGTGGTITGCGDYLKGKNKQIKIVGVEPAESAVLSGGKPGYHQIQGIGAGFIPAVLNVNILDEVIEVLSRDAILMARKLHYEEGLMVGISSGAAAFAAIQIGRRPENEGKLIVCVLPSFGERYLSTPLFQHVRKANMDDEKKVLSKWASQEFH</sequence>
<dbReference type="InterPro" id="IPR005859">
    <property type="entry name" value="CysK"/>
</dbReference>
<dbReference type="Gene3D" id="3.40.50.1100">
    <property type="match status" value="2"/>
</dbReference>
<feature type="binding site" evidence="10">
    <location>
        <begin position="332"/>
        <end position="336"/>
    </location>
    <ligand>
        <name>pyridoxal 5'-phosphate</name>
        <dbReference type="ChEBI" id="CHEBI:597326"/>
    </ligand>
</feature>
<comment type="catalytic activity">
    <reaction evidence="9 12">
        <text>O-acetyl-L-serine + hydrogen sulfide = L-cysteine + acetate</text>
        <dbReference type="Rhea" id="RHEA:14829"/>
        <dbReference type="ChEBI" id="CHEBI:29919"/>
        <dbReference type="ChEBI" id="CHEBI:30089"/>
        <dbReference type="ChEBI" id="CHEBI:35235"/>
        <dbReference type="ChEBI" id="CHEBI:58340"/>
        <dbReference type="EC" id="2.5.1.47"/>
    </reaction>
</comment>
<dbReference type="EMBL" id="CM026427">
    <property type="protein sequence ID" value="KAG0569686.1"/>
    <property type="molecule type" value="Genomic_DNA"/>
</dbReference>
<comment type="cofactor">
    <cofactor evidence="1 10 12">
        <name>pyridoxal 5'-phosphate</name>
        <dbReference type="ChEBI" id="CHEBI:597326"/>
    </cofactor>
</comment>
<comment type="caution">
    <text evidence="14">The sequence shown here is derived from an EMBL/GenBank/DDBJ whole genome shotgun (WGS) entry which is preliminary data.</text>
</comment>
<comment type="similarity">
    <text evidence="3 12">Belongs to the cysteine synthase/cystathionine beta-synthase family.</text>
</comment>
<dbReference type="InterPro" id="IPR001926">
    <property type="entry name" value="TrpB-like_PALP"/>
</dbReference>
<evidence type="ECO:0000256" key="8">
    <source>
        <dbReference type="ARBA" id="ARBA00023192"/>
    </source>
</evidence>
<name>A0A8T0HCZ7_CERPU</name>
<evidence type="ECO:0000256" key="11">
    <source>
        <dbReference type="PIRSR" id="PIRSR605856-51"/>
    </source>
</evidence>
<evidence type="ECO:0000256" key="2">
    <source>
        <dbReference type="ARBA" id="ARBA00004962"/>
    </source>
</evidence>
<dbReference type="InterPro" id="IPR036052">
    <property type="entry name" value="TrpB-like_PALP_sf"/>
</dbReference>
<gene>
    <name evidence="14" type="ORF">KC19_6G107800</name>
</gene>
<evidence type="ECO:0000256" key="1">
    <source>
        <dbReference type="ARBA" id="ARBA00001933"/>
    </source>
</evidence>
<accession>A0A8T0HCZ7</accession>
<keyword evidence="5 12" id="KW-0028">Amino-acid biosynthesis</keyword>
<evidence type="ECO:0000256" key="12">
    <source>
        <dbReference type="RuleBase" id="RU003985"/>
    </source>
</evidence>
<feature type="binding site" evidence="10">
    <location>
        <position position="420"/>
    </location>
    <ligand>
        <name>pyridoxal 5'-phosphate</name>
        <dbReference type="ChEBI" id="CHEBI:597326"/>
    </ligand>
</feature>
<dbReference type="CDD" id="cd01561">
    <property type="entry name" value="CBS_like"/>
    <property type="match status" value="1"/>
</dbReference>
<protein>
    <recommendedName>
        <fullName evidence="4 12">Cysteine synthase</fullName>
        <ecNumber evidence="4 12">2.5.1.47</ecNumber>
    </recommendedName>
</protein>
<dbReference type="EC" id="2.5.1.47" evidence="4 12"/>
<dbReference type="NCBIfam" id="TIGR01139">
    <property type="entry name" value="cysK"/>
    <property type="match status" value="1"/>
</dbReference>
<evidence type="ECO:0000256" key="9">
    <source>
        <dbReference type="ARBA" id="ARBA00047931"/>
    </source>
</evidence>
<keyword evidence="15" id="KW-1185">Reference proteome</keyword>
<dbReference type="GO" id="GO:0004124">
    <property type="term" value="F:cysteine synthase activity"/>
    <property type="evidence" value="ECO:0007669"/>
    <property type="project" value="UniProtKB-UniRule"/>
</dbReference>
<dbReference type="PANTHER" id="PTHR10314">
    <property type="entry name" value="CYSTATHIONINE BETA-SYNTHASE"/>
    <property type="match status" value="1"/>
</dbReference>
<evidence type="ECO:0000256" key="4">
    <source>
        <dbReference type="ARBA" id="ARBA00012681"/>
    </source>
</evidence>